<proteinExistence type="predicted"/>
<protein>
    <submittedName>
        <fullName evidence="3">Uncharacterized protein</fullName>
    </submittedName>
</protein>
<dbReference type="STRING" id="1294273.roselon_02834"/>
<evidence type="ECO:0000256" key="1">
    <source>
        <dbReference type="SAM" id="MobiDB-lite"/>
    </source>
</evidence>
<dbReference type="EMBL" id="CP004372">
    <property type="protein sequence ID" value="AHM05132.1"/>
    <property type="molecule type" value="Genomic_DNA"/>
</dbReference>
<keyword evidence="2" id="KW-0812">Transmembrane</keyword>
<keyword evidence="2" id="KW-0472">Membrane</keyword>
<feature type="region of interest" description="Disordered" evidence="1">
    <location>
        <begin position="45"/>
        <end position="83"/>
    </location>
</feature>
<evidence type="ECO:0000256" key="2">
    <source>
        <dbReference type="SAM" id="Phobius"/>
    </source>
</evidence>
<feature type="transmembrane region" description="Helical" evidence="2">
    <location>
        <begin position="19"/>
        <end position="39"/>
    </location>
</feature>
<keyword evidence="4" id="KW-1185">Reference proteome</keyword>
<dbReference type="Proteomes" id="UP000019593">
    <property type="component" value="Chromosome"/>
</dbReference>
<organism evidence="3 4">
    <name type="scientific">Roseicyclus elongatus DSM 19469</name>
    <dbReference type="NCBI Taxonomy" id="1294273"/>
    <lineage>
        <taxon>Bacteria</taxon>
        <taxon>Pseudomonadati</taxon>
        <taxon>Pseudomonadota</taxon>
        <taxon>Alphaproteobacteria</taxon>
        <taxon>Rhodobacterales</taxon>
        <taxon>Roseobacteraceae</taxon>
        <taxon>Roseicyclus</taxon>
    </lineage>
</organism>
<reference evidence="3 4" key="1">
    <citation type="submission" date="2013-03" db="EMBL/GenBank/DDBJ databases">
        <authorList>
            <person name="Fiebig A."/>
            <person name="Goeker M."/>
            <person name="Klenk H.-P.P."/>
        </authorList>
    </citation>
    <scope>NUCLEOTIDE SEQUENCE [LARGE SCALE GENOMIC DNA]</scope>
    <source>
        <strain evidence="4">DSM 19469</strain>
    </source>
</reference>
<dbReference type="KEGG" id="red:roselon_02834"/>
<evidence type="ECO:0000313" key="3">
    <source>
        <dbReference type="EMBL" id="AHM05132.1"/>
    </source>
</evidence>
<keyword evidence="2" id="KW-1133">Transmembrane helix</keyword>
<dbReference type="OrthoDB" id="7779177at2"/>
<dbReference type="RefSeq" id="WP_025312828.1">
    <property type="nucleotide sequence ID" value="NZ_CP004372.1"/>
</dbReference>
<accession>W8S4J5</accession>
<dbReference type="AlphaFoldDB" id="W8S4J5"/>
<sequence length="83" mass="8460">MSAPDTDLDKQAKRHRGPIWGITFGLVCVALLALAAFVWPGLPLDQQAAPDGAPTETSDGDAVSGGPSIVIDSEADAATGETQ</sequence>
<evidence type="ECO:0000313" key="4">
    <source>
        <dbReference type="Proteomes" id="UP000019593"/>
    </source>
</evidence>
<gene>
    <name evidence="3" type="ORF">roselon_02834</name>
</gene>
<dbReference type="HOGENOM" id="CLU_2540470_0_0_5"/>
<name>W8S4J5_9RHOB</name>